<sequence>MGAYFKSEYLKIKHTFIGKLIFIAPFLPIALSFVLTTRYFEIDSYNWWYVMLFPGMISLLCTLVVVKDKKMKNTAVLSLPVDLKKIWMAKVLACVCMIVVASMIHLFGSVFIGNVLGIGKFGSIPMINAVFASIVLIITFLWQIPLCMFLASKIGMFSTVLINIVCCFILGVMTAVSDTLWMIPYAVPSRLMIPIIKVLPNGLRAIQESETFRTELLSDSVILPGIIITVSLFVILTFATANWYKKQEAK</sequence>
<dbReference type="CDD" id="cd21807">
    <property type="entry name" value="ABC-2_lan_permease_MutE_EpiE-like"/>
    <property type="match status" value="1"/>
</dbReference>
<name>A0A1L5F6M6_CLOKL</name>
<reference evidence="2 3" key="1">
    <citation type="submission" date="2016-12" db="EMBL/GenBank/DDBJ databases">
        <title>Complete genome sequence of Clostridium kluyveri JZZ isolated from the pit mud of a Chinese flavor liquor-making factory.</title>
        <authorList>
            <person name="Wang Y."/>
        </authorList>
    </citation>
    <scope>NUCLEOTIDE SEQUENCE [LARGE SCALE GENOMIC DNA]</scope>
    <source>
        <strain evidence="2 3">JZZ</strain>
    </source>
</reference>
<dbReference type="Proteomes" id="UP000184604">
    <property type="component" value="Chromosome"/>
</dbReference>
<accession>A0A1L5F6M6</accession>
<feature type="transmembrane region" description="Helical" evidence="1">
    <location>
        <begin position="124"/>
        <end position="142"/>
    </location>
</feature>
<dbReference type="RefSeq" id="WP_073538332.1">
    <property type="nucleotide sequence ID" value="NZ_CP018335.1"/>
</dbReference>
<feature type="transmembrane region" description="Helical" evidence="1">
    <location>
        <begin position="87"/>
        <end position="112"/>
    </location>
</feature>
<evidence type="ECO:0000313" key="2">
    <source>
        <dbReference type="EMBL" id="APM38666.1"/>
    </source>
</evidence>
<dbReference type="AlphaFoldDB" id="A0A1L5F6M6"/>
<organism evidence="2 3">
    <name type="scientific">Clostridium kluyveri</name>
    <dbReference type="NCBI Taxonomy" id="1534"/>
    <lineage>
        <taxon>Bacteria</taxon>
        <taxon>Bacillati</taxon>
        <taxon>Bacillota</taxon>
        <taxon>Clostridia</taxon>
        <taxon>Eubacteriales</taxon>
        <taxon>Clostridiaceae</taxon>
        <taxon>Clostridium</taxon>
    </lineage>
</organism>
<keyword evidence="1" id="KW-0472">Membrane</keyword>
<dbReference type="SUPFAM" id="SSF103473">
    <property type="entry name" value="MFS general substrate transporter"/>
    <property type="match status" value="1"/>
</dbReference>
<feature type="transmembrane region" description="Helical" evidence="1">
    <location>
        <begin position="46"/>
        <end position="66"/>
    </location>
</feature>
<protein>
    <submittedName>
        <fullName evidence="2">Bacteriocin ABC transporter permease</fullName>
    </submittedName>
</protein>
<proteinExistence type="predicted"/>
<dbReference type="InterPro" id="IPR036259">
    <property type="entry name" value="MFS_trans_sf"/>
</dbReference>
<dbReference type="NCBIfam" id="TIGR03732">
    <property type="entry name" value="lanti_perm_MutE"/>
    <property type="match status" value="1"/>
</dbReference>
<feature type="transmembrane region" description="Helical" evidence="1">
    <location>
        <begin position="221"/>
        <end position="244"/>
    </location>
</feature>
<evidence type="ECO:0000256" key="1">
    <source>
        <dbReference type="SAM" id="Phobius"/>
    </source>
</evidence>
<keyword evidence="1" id="KW-0812">Transmembrane</keyword>
<feature type="transmembrane region" description="Helical" evidence="1">
    <location>
        <begin position="20"/>
        <end position="40"/>
    </location>
</feature>
<feature type="transmembrane region" description="Helical" evidence="1">
    <location>
        <begin position="154"/>
        <end position="176"/>
    </location>
</feature>
<dbReference type="InterPro" id="IPR021205">
    <property type="entry name" value="Lanti_perm_SpaE/MutE/EpiE-like"/>
</dbReference>
<dbReference type="EMBL" id="CP018335">
    <property type="protein sequence ID" value="APM38666.1"/>
    <property type="molecule type" value="Genomic_DNA"/>
</dbReference>
<keyword evidence="1" id="KW-1133">Transmembrane helix</keyword>
<dbReference type="OrthoDB" id="9776525at2"/>
<gene>
    <name evidence="2" type="ORF">BS101_07855</name>
</gene>
<evidence type="ECO:0000313" key="3">
    <source>
        <dbReference type="Proteomes" id="UP000184604"/>
    </source>
</evidence>